<gene>
    <name evidence="1" type="ORF">MRATA1EN3_LOCUS19191</name>
</gene>
<dbReference type="EMBL" id="OX596115">
    <property type="protein sequence ID" value="CAI9707978.1"/>
    <property type="molecule type" value="Genomic_DNA"/>
</dbReference>
<proteinExistence type="predicted"/>
<dbReference type="Proteomes" id="UP001162501">
    <property type="component" value="Chromosome 31"/>
</dbReference>
<accession>A0ACB0F4G9</accession>
<sequence length="194" mass="21735">MWLKNRALLFQLILLQRQKQTKVLFEEARKSRHPGVIEDPRCEVQGSPECGLLLSLHRPSCSSWDRSIGRRDGRGRWGHNPPKPAPPQPRGSLRPQSRSQPQAWEDKCLRNKPRRRQLSAGGTSLPEDGAAGRARLMGKPNQQPAFPSAPRGTPRLRVETGSQEGPWAPPWPERGFLSGGGARSYKTITSEDLR</sequence>
<protein>
    <submittedName>
        <fullName evidence="1">Uncharacterized protein</fullName>
    </submittedName>
</protein>
<organism evidence="1 2">
    <name type="scientific">Rangifer tarandus platyrhynchus</name>
    <name type="common">Svalbard reindeer</name>
    <dbReference type="NCBI Taxonomy" id="3082113"/>
    <lineage>
        <taxon>Eukaryota</taxon>
        <taxon>Metazoa</taxon>
        <taxon>Chordata</taxon>
        <taxon>Craniata</taxon>
        <taxon>Vertebrata</taxon>
        <taxon>Euteleostomi</taxon>
        <taxon>Mammalia</taxon>
        <taxon>Eutheria</taxon>
        <taxon>Laurasiatheria</taxon>
        <taxon>Artiodactyla</taxon>
        <taxon>Ruminantia</taxon>
        <taxon>Pecora</taxon>
        <taxon>Cervidae</taxon>
        <taxon>Odocoileinae</taxon>
        <taxon>Rangifer</taxon>
    </lineage>
</organism>
<reference evidence="1" key="1">
    <citation type="submission" date="2023-05" db="EMBL/GenBank/DDBJ databases">
        <authorList>
            <consortium name="ELIXIR-Norway"/>
        </authorList>
    </citation>
    <scope>NUCLEOTIDE SEQUENCE</scope>
</reference>
<evidence type="ECO:0000313" key="2">
    <source>
        <dbReference type="Proteomes" id="UP001162501"/>
    </source>
</evidence>
<evidence type="ECO:0000313" key="1">
    <source>
        <dbReference type="EMBL" id="CAI9707978.1"/>
    </source>
</evidence>
<name>A0ACB0F4G9_RANTA</name>